<dbReference type="PANTHER" id="PTHR42847">
    <property type="entry name" value="ALKANESULFONATE MONOOXYGENASE"/>
    <property type="match status" value="1"/>
</dbReference>
<comment type="caution">
    <text evidence="6">The sequence shown here is derived from an EMBL/GenBank/DDBJ whole genome shotgun (WGS) entry which is preliminary data.</text>
</comment>
<keyword evidence="1" id="KW-0285">Flavoprotein</keyword>
<dbReference type="InterPro" id="IPR050172">
    <property type="entry name" value="SsuD_RutA_monooxygenase"/>
</dbReference>
<accession>A0ABP9KZH3</accession>
<name>A0ABP9KZH3_9NOCA</name>
<evidence type="ECO:0000256" key="1">
    <source>
        <dbReference type="ARBA" id="ARBA00022630"/>
    </source>
</evidence>
<dbReference type="EMBL" id="BAABJM010000009">
    <property type="protein sequence ID" value="GAA5068507.1"/>
    <property type="molecule type" value="Genomic_DNA"/>
</dbReference>
<sequence>MFWITVERMRYATSIPQHAADGTFQPRELRAYLDQAEEFGFESAWMTEQVLGSASSLSPLETLAFAAATNEALRLGCSVLVTPRHNPVHLAKRLSTLDQLSRGRLEVGIGLGGRNSTLSAFDVDPADNLVTRFNEGLALMKALWTQPVIDHNGTFWQLEGATMEPKPFQKPYPPLWFGGHKAAALRRAVRHGDGFFGAGSATTARFAEEVPVIHAALAESGRAPESFTIAKRVYIAVDDNVERARERMADALIYQYGEFGKSLLPVAVCGSAETCVAGLREVAAAGAELILVNPLFDSAAQMRRLVREVLPHV</sequence>
<reference evidence="7" key="1">
    <citation type="journal article" date="2019" name="Int. J. Syst. Evol. Microbiol.">
        <title>The Global Catalogue of Microorganisms (GCM) 10K type strain sequencing project: providing services to taxonomists for standard genome sequencing and annotation.</title>
        <authorList>
            <consortium name="The Broad Institute Genomics Platform"/>
            <consortium name="The Broad Institute Genome Sequencing Center for Infectious Disease"/>
            <person name="Wu L."/>
            <person name="Ma J."/>
        </authorList>
    </citation>
    <scope>NUCLEOTIDE SEQUENCE [LARGE SCALE GENOMIC DNA]</scope>
    <source>
        <strain evidence="7">JCM 18298</strain>
    </source>
</reference>
<protein>
    <submittedName>
        <fullName evidence="6">LLM class flavin-dependent oxidoreductase</fullName>
    </submittedName>
</protein>
<proteinExistence type="predicted"/>
<keyword evidence="2" id="KW-0288">FMN</keyword>
<dbReference type="SUPFAM" id="SSF51679">
    <property type="entry name" value="Bacterial luciferase-like"/>
    <property type="match status" value="1"/>
</dbReference>
<gene>
    <name evidence="6" type="ORF">GCM10023318_58890</name>
</gene>
<keyword evidence="3" id="KW-0560">Oxidoreductase</keyword>
<dbReference type="InterPro" id="IPR036661">
    <property type="entry name" value="Luciferase-like_sf"/>
</dbReference>
<evidence type="ECO:0000256" key="4">
    <source>
        <dbReference type="ARBA" id="ARBA00023033"/>
    </source>
</evidence>
<feature type="domain" description="Luciferase-like" evidence="5">
    <location>
        <begin position="17"/>
        <end position="253"/>
    </location>
</feature>
<evidence type="ECO:0000313" key="7">
    <source>
        <dbReference type="Proteomes" id="UP001500603"/>
    </source>
</evidence>
<evidence type="ECO:0000256" key="3">
    <source>
        <dbReference type="ARBA" id="ARBA00023002"/>
    </source>
</evidence>
<keyword evidence="7" id="KW-1185">Reference proteome</keyword>
<evidence type="ECO:0000259" key="5">
    <source>
        <dbReference type="Pfam" id="PF00296"/>
    </source>
</evidence>
<organism evidence="6 7">
    <name type="scientific">Nocardia callitridis</name>
    <dbReference type="NCBI Taxonomy" id="648753"/>
    <lineage>
        <taxon>Bacteria</taxon>
        <taxon>Bacillati</taxon>
        <taxon>Actinomycetota</taxon>
        <taxon>Actinomycetes</taxon>
        <taxon>Mycobacteriales</taxon>
        <taxon>Nocardiaceae</taxon>
        <taxon>Nocardia</taxon>
    </lineage>
</organism>
<dbReference type="Pfam" id="PF00296">
    <property type="entry name" value="Bac_luciferase"/>
    <property type="match status" value="1"/>
</dbReference>
<dbReference type="Proteomes" id="UP001500603">
    <property type="component" value="Unassembled WGS sequence"/>
</dbReference>
<dbReference type="InterPro" id="IPR019921">
    <property type="entry name" value="Lucif-like_OxRdtase_Rv2161c"/>
</dbReference>
<evidence type="ECO:0000313" key="6">
    <source>
        <dbReference type="EMBL" id="GAA5068507.1"/>
    </source>
</evidence>
<keyword evidence="4" id="KW-0503">Monooxygenase</keyword>
<dbReference type="PANTHER" id="PTHR42847:SF4">
    <property type="entry name" value="ALKANESULFONATE MONOOXYGENASE-RELATED"/>
    <property type="match status" value="1"/>
</dbReference>
<evidence type="ECO:0000256" key="2">
    <source>
        <dbReference type="ARBA" id="ARBA00022643"/>
    </source>
</evidence>
<dbReference type="Gene3D" id="3.20.20.30">
    <property type="entry name" value="Luciferase-like domain"/>
    <property type="match status" value="1"/>
</dbReference>
<dbReference type="InterPro" id="IPR011251">
    <property type="entry name" value="Luciferase-like_dom"/>
</dbReference>
<dbReference type="NCBIfam" id="TIGR03619">
    <property type="entry name" value="F420_Rv2161c"/>
    <property type="match status" value="1"/>
</dbReference>